<dbReference type="EMBL" id="CM039429">
    <property type="protein sequence ID" value="KAI4347069.1"/>
    <property type="molecule type" value="Genomic_DNA"/>
</dbReference>
<evidence type="ECO:0000313" key="1">
    <source>
        <dbReference type="EMBL" id="KAI4347069.1"/>
    </source>
</evidence>
<reference evidence="1 2" key="1">
    <citation type="journal article" date="2022" name="DNA Res.">
        <title>Chromosomal-level genome assembly of the orchid tree Bauhinia variegata (Leguminosae; Cercidoideae) supports the allotetraploid origin hypothesis of Bauhinia.</title>
        <authorList>
            <person name="Zhong Y."/>
            <person name="Chen Y."/>
            <person name="Zheng D."/>
            <person name="Pang J."/>
            <person name="Liu Y."/>
            <person name="Luo S."/>
            <person name="Meng S."/>
            <person name="Qian L."/>
            <person name="Wei D."/>
            <person name="Dai S."/>
            <person name="Zhou R."/>
        </authorList>
    </citation>
    <scope>NUCLEOTIDE SEQUENCE [LARGE SCALE GENOMIC DNA]</scope>
    <source>
        <strain evidence="1">BV-YZ2020</strain>
    </source>
</reference>
<proteinExistence type="predicted"/>
<comment type="caution">
    <text evidence="1">The sequence shown here is derived from an EMBL/GenBank/DDBJ whole genome shotgun (WGS) entry which is preliminary data.</text>
</comment>
<keyword evidence="2" id="KW-1185">Reference proteome</keyword>
<sequence>MEDPSLQVSLPQSVEQLLGRICEAQNQSQPNSAVRRELANLGEREAVQLLTRVSKIKDIRNINQYLMRSINNASSDRSPKRTTACISPHNSPGSATRLMFSQDVSSSPVAVSPQGSPLTNPVQAQGLSPEFRGALGELEFRKTFLLLNYIGGESLEKALTDDQIRSWKNLTMKKFESEVCEALKRNGIHVKDRIKSLDWDSGKAHVYCCHVSSFGNLSFKGPYQQNIRSHLQKSLGDENVLIVKFVEEDNKSGSTIYDWERNAVYRNFVREGIPLGLRRYRFFVFKDGGKEEKSKDPTASSVKCYFVRIESDPFIDKRGSYILAKKTVSEARSLFMHVHSLSNVANYMARFSLILSKTLTINVDLSTVDIQTIDDIYCKDECGNIVTYNGKPCIHTDGTGFISEDLALLCPKNVFKGSCANNEVVKATPCDSEHGDTIAMTPPEFHTREPPLLIQVRLFNKGRAIKGTLMVNKKLPQRTIQVRPSMIKVKTDSNISNIQTINSLEVVNASNVPKKTYLSRNLIALLSYGGVPGNFFMNLLETTLEDTCGFFSSKRAALKVLINHGEMDDFISARMVLTGIPLEEPYVQYRLAVMARKEMKGLGGGKLHIADSYYVMGTADPTGCLQPNQVCVILENGQISGTVLVYRNPGLHFGDIHVLEATYVKELESYVGNSKYAIFFPCIGPRNLADEIAGGDFDGDLYWVSRNPQLLEYFNKSDPWIPSSSDCGVSSVNKCDPKGPSEFSALELEEELFEQYLDNRFHPSNAKSVAADGWLAMMDRLLILGNDCMQEKERLKKNMLRLIDIYYEALDAPKKGGKVEVPSDLGVELFPHYMERNNSFTSNSILGSIYDKVKSHREQYMPMIDITKLSCFDSEIPESVQKKWEKRYSKYRRHMTDALNQDPEGKDEAAEDVIRKYKNKLYGTEENPKAIEDVCYEAIAIYNVVYEFAKSKGEARYCQFAWKVAGSTLLNIFESQQGERTLTCVPSVLREIFG</sequence>
<organism evidence="1 2">
    <name type="scientific">Bauhinia variegata</name>
    <name type="common">Purple orchid tree</name>
    <name type="synonym">Phanera variegata</name>
    <dbReference type="NCBI Taxonomy" id="167791"/>
    <lineage>
        <taxon>Eukaryota</taxon>
        <taxon>Viridiplantae</taxon>
        <taxon>Streptophyta</taxon>
        <taxon>Embryophyta</taxon>
        <taxon>Tracheophyta</taxon>
        <taxon>Spermatophyta</taxon>
        <taxon>Magnoliopsida</taxon>
        <taxon>eudicotyledons</taxon>
        <taxon>Gunneridae</taxon>
        <taxon>Pentapetalae</taxon>
        <taxon>rosids</taxon>
        <taxon>fabids</taxon>
        <taxon>Fabales</taxon>
        <taxon>Fabaceae</taxon>
        <taxon>Cercidoideae</taxon>
        <taxon>Cercideae</taxon>
        <taxon>Bauhiniinae</taxon>
        <taxon>Bauhinia</taxon>
    </lineage>
</organism>
<protein>
    <submittedName>
        <fullName evidence="1">Uncharacterized protein</fullName>
    </submittedName>
</protein>
<evidence type="ECO:0000313" key="2">
    <source>
        <dbReference type="Proteomes" id="UP000828941"/>
    </source>
</evidence>
<accession>A0ACB9PDZ0</accession>
<dbReference type="Proteomes" id="UP000828941">
    <property type="component" value="Chromosome 4"/>
</dbReference>
<gene>
    <name evidence="1" type="ORF">L6164_007918</name>
</gene>
<name>A0ACB9PDZ0_BAUVA</name>